<dbReference type="Pfam" id="PF13445">
    <property type="entry name" value="zf-RING_UBOX"/>
    <property type="match status" value="1"/>
</dbReference>
<keyword evidence="3" id="KW-0479">Metal-binding</keyword>
<evidence type="ECO:0000256" key="3">
    <source>
        <dbReference type="ARBA" id="ARBA00022723"/>
    </source>
</evidence>
<dbReference type="InterPro" id="IPR017907">
    <property type="entry name" value="Znf_RING_CS"/>
</dbReference>
<dbReference type="InterPro" id="IPR027370">
    <property type="entry name" value="Znf-RING_euk"/>
</dbReference>
<dbReference type="InterPro" id="IPR039739">
    <property type="entry name" value="MAG2/RNF10"/>
</dbReference>
<keyword evidence="4 6" id="KW-0863">Zinc-finger</keyword>
<evidence type="ECO:0000256" key="1">
    <source>
        <dbReference type="ARBA" id="ARBA00004496"/>
    </source>
</evidence>
<feature type="region of interest" description="Disordered" evidence="7">
    <location>
        <begin position="1"/>
        <end position="22"/>
    </location>
</feature>
<comment type="caution">
    <text evidence="9">The sequence shown here is derived from an EMBL/GenBank/DDBJ whole genome shotgun (WGS) entry which is preliminary data.</text>
</comment>
<evidence type="ECO:0000256" key="2">
    <source>
        <dbReference type="ARBA" id="ARBA00022490"/>
    </source>
</evidence>
<organism evidence="9 10">
    <name type="scientific">Tritrichomonas musculus</name>
    <dbReference type="NCBI Taxonomy" id="1915356"/>
    <lineage>
        <taxon>Eukaryota</taxon>
        <taxon>Metamonada</taxon>
        <taxon>Parabasalia</taxon>
        <taxon>Tritrichomonadida</taxon>
        <taxon>Tritrichomonadidae</taxon>
        <taxon>Tritrichomonas</taxon>
    </lineage>
</organism>
<sequence length="602" mass="68839">MSKISQNHQTAKSPVRRTNSTSVVDTIRQLPPKSFILVNPNFSFSPVQNSRVNAKIPRSLVSNYVAANFNFIYKNASQIDKSKISELNDIIFSHTFFSNTAPLYDLLFCAIAHQSDEYVCPICLFKPTAPRMTRCGHIFCADCLYLLFAKTEKHLCPVCYEPILKNELLRVKLILHPPIMTKCKFKKVVKFSKLNVCRTFSKKEEGNSNQPSSSINLNSTPNLNPKSQQSFQCMRTQSENRTPSNQTHSNQMPIIESFRRLPKASDPDSLFTRFSLSDDDFVSEILGEEIFYIDQQIKEVAEINDLEKINALKTIRTSLVTEEQPEDNTEFQLIPEDSTFSDELITFYQIEDGRLIFLDDLNMKMIHDNYGENSVDDWPDTVEGDIICRSNFVIEQTYSNQQSHQKFEENFSSENQEFINKLQLQLHLSHLHPGAEVSSVLIDLSNSLKPYIVEKYRKRVQIRRKAEQMKSREGNKNKKRGNNQHVITKADYQTFVSHNEPESIHLTNDDFPSLQPTGSSPPVFKHLPPPAKPKEDFPSLDDGNSAPKSVGVKKQWGGFPPPSSQNQNEKNVYKEEYPAFEATKPVARKKKKTAPAWGNLKI</sequence>
<dbReference type="Proteomes" id="UP001470230">
    <property type="component" value="Unassembled WGS sequence"/>
</dbReference>
<evidence type="ECO:0000259" key="8">
    <source>
        <dbReference type="PROSITE" id="PS50089"/>
    </source>
</evidence>
<accession>A0ABR2IC06</accession>
<dbReference type="InterPro" id="IPR001841">
    <property type="entry name" value="Znf_RING"/>
</dbReference>
<dbReference type="PANTHER" id="PTHR12983:SF9">
    <property type="entry name" value="E3 UBIQUITIN-PROTEIN LIGASE RNF10"/>
    <property type="match status" value="1"/>
</dbReference>
<dbReference type="InterPro" id="IPR013083">
    <property type="entry name" value="Znf_RING/FYVE/PHD"/>
</dbReference>
<dbReference type="EMBL" id="JAPFFF010000018">
    <property type="protein sequence ID" value="KAK8860589.1"/>
    <property type="molecule type" value="Genomic_DNA"/>
</dbReference>
<keyword evidence="2" id="KW-0963">Cytoplasm</keyword>
<gene>
    <name evidence="9" type="ORF">M9Y10_012254</name>
</gene>
<dbReference type="Gene3D" id="3.30.40.10">
    <property type="entry name" value="Zinc/RING finger domain, C3HC4 (zinc finger)"/>
    <property type="match status" value="1"/>
</dbReference>
<feature type="compositionally biased region" description="Basic and acidic residues" evidence="7">
    <location>
        <begin position="464"/>
        <end position="476"/>
    </location>
</feature>
<evidence type="ECO:0000313" key="10">
    <source>
        <dbReference type="Proteomes" id="UP001470230"/>
    </source>
</evidence>
<proteinExistence type="predicted"/>
<feature type="compositionally biased region" description="Polar residues" evidence="7">
    <location>
        <begin position="207"/>
        <end position="250"/>
    </location>
</feature>
<evidence type="ECO:0000256" key="6">
    <source>
        <dbReference type="PROSITE-ProRule" id="PRU00175"/>
    </source>
</evidence>
<evidence type="ECO:0000256" key="4">
    <source>
        <dbReference type="ARBA" id="ARBA00022771"/>
    </source>
</evidence>
<keyword evidence="10" id="KW-1185">Reference proteome</keyword>
<dbReference type="SUPFAM" id="SSF57850">
    <property type="entry name" value="RING/U-box"/>
    <property type="match status" value="1"/>
</dbReference>
<feature type="domain" description="RING-type" evidence="8">
    <location>
        <begin position="120"/>
        <end position="159"/>
    </location>
</feature>
<dbReference type="PROSITE" id="PS00518">
    <property type="entry name" value="ZF_RING_1"/>
    <property type="match status" value="1"/>
</dbReference>
<dbReference type="SMART" id="SM00184">
    <property type="entry name" value="RING"/>
    <property type="match status" value="1"/>
</dbReference>
<protein>
    <recommendedName>
        <fullName evidence="8">RING-type domain-containing protein</fullName>
    </recommendedName>
</protein>
<name>A0ABR2IC06_9EUKA</name>
<comment type="subcellular location">
    <subcellularLocation>
        <location evidence="1">Cytoplasm</location>
    </subcellularLocation>
</comment>
<feature type="region of interest" description="Disordered" evidence="7">
    <location>
        <begin position="463"/>
        <end position="486"/>
    </location>
</feature>
<keyword evidence="5" id="KW-0862">Zinc</keyword>
<feature type="region of interest" description="Disordered" evidence="7">
    <location>
        <begin position="203"/>
        <end position="250"/>
    </location>
</feature>
<reference evidence="9 10" key="1">
    <citation type="submission" date="2024-04" db="EMBL/GenBank/DDBJ databases">
        <title>Tritrichomonas musculus Genome.</title>
        <authorList>
            <person name="Alves-Ferreira E."/>
            <person name="Grigg M."/>
            <person name="Lorenzi H."/>
            <person name="Galac M."/>
        </authorList>
    </citation>
    <scope>NUCLEOTIDE SEQUENCE [LARGE SCALE GENOMIC DNA]</scope>
    <source>
        <strain evidence="9 10">EAF2021</strain>
    </source>
</reference>
<evidence type="ECO:0000313" key="9">
    <source>
        <dbReference type="EMBL" id="KAK8860589.1"/>
    </source>
</evidence>
<evidence type="ECO:0000256" key="7">
    <source>
        <dbReference type="SAM" id="MobiDB-lite"/>
    </source>
</evidence>
<evidence type="ECO:0000256" key="5">
    <source>
        <dbReference type="ARBA" id="ARBA00022833"/>
    </source>
</evidence>
<dbReference type="PANTHER" id="PTHR12983">
    <property type="entry name" value="RING FINGER 10 FAMILY MEMBER"/>
    <property type="match status" value="1"/>
</dbReference>
<feature type="region of interest" description="Disordered" evidence="7">
    <location>
        <begin position="503"/>
        <end position="576"/>
    </location>
</feature>
<dbReference type="PROSITE" id="PS50089">
    <property type="entry name" value="ZF_RING_2"/>
    <property type="match status" value="1"/>
</dbReference>